<gene>
    <name evidence="3" type="ORF">HF526_14395</name>
</gene>
<feature type="compositionally biased region" description="Low complexity" evidence="1">
    <location>
        <begin position="286"/>
        <end position="303"/>
    </location>
</feature>
<reference evidence="3 4" key="1">
    <citation type="submission" date="2020-04" db="EMBL/GenBank/DDBJ databases">
        <authorList>
            <person name="Klaysubun C."/>
            <person name="Duangmal K."/>
            <person name="Lipun K."/>
        </authorList>
    </citation>
    <scope>NUCLEOTIDE SEQUENCE [LARGE SCALE GENOMIC DNA]</scope>
    <source>
        <strain evidence="3 4">K10HN5</strain>
    </source>
</reference>
<feature type="region of interest" description="Disordered" evidence="1">
    <location>
        <begin position="282"/>
        <end position="303"/>
    </location>
</feature>
<evidence type="ECO:0000259" key="2">
    <source>
        <dbReference type="Pfam" id="PF09995"/>
    </source>
</evidence>
<feature type="domain" description="ER-bound oxygenase mpaB/mpaB'/Rubber oxygenase catalytic" evidence="2">
    <location>
        <begin position="15"/>
        <end position="252"/>
    </location>
</feature>
<dbReference type="Proteomes" id="UP000820669">
    <property type="component" value="Unassembled WGS sequence"/>
</dbReference>
<dbReference type="InterPro" id="IPR018713">
    <property type="entry name" value="MPAB/Lcp_cat_dom"/>
</dbReference>
<keyword evidence="4" id="KW-1185">Reference proteome</keyword>
<organism evidence="3 4">
    <name type="scientific">Pseudonocardia acidicola</name>
    <dbReference type="NCBI Taxonomy" id="2724939"/>
    <lineage>
        <taxon>Bacteria</taxon>
        <taxon>Bacillati</taxon>
        <taxon>Actinomycetota</taxon>
        <taxon>Actinomycetes</taxon>
        <taxon>Pseudonocardiales</taxon>
        <taxon>Pseudonocardiaceae</taxon>
        <taxon>Pseudonocardia</taxon>
    </lineage>
</organism>
<evidence type="ECO:0000313" key="4">
    <source>
        <dbReference type="Proteomes" id="UP000820669"/>
    </source>
</evidence>
<sequence>MAQPPEPLGPDSLTWRYFGEWVAFVFTGRATLLQVMDPALGAGVAEHSAVFDEPFARLWRSLFEIFGVVYDGPDAAATAAAVRGHHTAIKGLRPDGARYHALDPATFYWAHATFVEGVRTHAETFHRRLRDDELDRLHAEGVQWWRLYGMSMRPVPADRRAFEEYFSRHCAHVLELTPAARRLVAAFADPPPPPPLRGLPAPLWRLLRLPAVRLHWLLTVGTLPPAVRATLGERWTRARAARLRLLLGALRALWRLPRGRWRYHPRATAAFRRAAGEPVVLPQPPAWSRSGAGAPGAAASRLG</sequence>
<dbReference type="EMBL" id="JAAXLA010000023">
    <property type="protein sequence ID" value="NMH98486.1"/>
    <property type="molecule type" value="Genomic_DNA"/>
</dbReference>
<name>A0ABX1SAB1_9PSEU</name>
<accession>A0ABX1SAB1</accession>
<evidence type="ECO:0000256" key="1">
    <source>
        <dbReference type="SAM" id="MobiDB-lite"/>
    </source>
</evidence>
<proteinExistence type="predicted"/>
<dbReference type="Pfam" id="PF09995">
    <property type="entry name" value="MPAB_Lcp_cat"/>
    <property type="match status" value="1"/>
</dbReference>
<dbReference type="PANTHER" id="PTHR36151:SF3">
    <property type="entry name" value="ER-BOUND OXYGENASE MPAB_MPAB'_RUBBER OXYGENASE CATALYTIC DOMAIN-CONTAINING PROTEIN"/>
    <property type="match status" value="1"/>
</dbReference>
<comment type="caution">
    <text evidence="3">The sequence shown here is derived from an EMBL/GenBank/DDBJ whole genome shotgun (WGS) entry which is preliminary data.</text>
</comment>
<dbReference type="PANTHER" id="PTHR36151">
    <property type="entry name" value="BLR2777 PROTEIN"/>
    <property type="match status" value="1"/>
</dbReference>
<dbReference type="RefSeq" id="WP_169381931.1">
    <property type="nucleotide sequence ID" value="NZ_JAAXLA010000023.1"/>
</dbReference>
<evidence type="ECO:0000313" key="3">
    <source>
        <dbReference type="EMBL" id="NMH98486.1"/>
    </source>
</evidence>
<protein>
    <submittedName>
        <fullName evidence="3">DUF2236 domain-containing protein</fullName>
    </submittedName>
</protein>